<dbReference type="InterPro" id="IPR036890">
    <property type="entry name" value="HATPase_C_sf"/>
</dbReference>
<dbReference type="EMBL" id="JAPMXC010000001">
    <property type="protein sequence ID" value="MCY0387202.1"/>
    <property type="molecule type" value="Genomic_DNA"/>
</dbReference>
<dbReference type="InterPro" id="IPR003661">
    <property type="entry name" value="HisK_dim/P_dom"/>
</dbReference>
<comment type="caution">
    <text evidence="10">The sequence shown here is derived from an EMBL/GenBank/DDBJ whole genome shotgun (WGS) entry which is preliminary data.</text>
</comment>
<evidence type="ECO:0000259" key="8">
    <source>
        <dbReference type="PROSITE" id="PS50109"/>
    </source>
</evidence>
<accession>A0ABT3ZLB3</accession>
<dbReference type="RefSeq" id="WP_267846962.1">
    <property type="nucleotide sequence ID" value="NZ_JAPMXC010000001.1"/>
</dbReference>
<keyword evidence="4" id="KW-0808">Transferase</keyword>
<dbReference type="CDD" id="cd17546">
    <property type="entry name" value="REC_hyHK_CKI1_RcsC-like"/>
    <property type="match status" value="1"/>
</dbReference>
<sequence>MPQRILARTYRYNQRLLYGAAITLSIAILGAAALATVAVVDQYRDKQVALFVTKREQVKSEVDNLSVRLMQLVDLYEAAWSLHQTDYVPLHAYQGRLKEGMDVTGTSADLTVTPFTIVSNLSSPGDADRLAVLLRILRDVSAAPSIDARKIGVTLQGGIYAPDGKFMAFSPPLDERAQVTARTQGAVRFNLGRMAFAEDVLACQSPRGLRTRRPFWVTERTGRDDDGGGADVASETHGTNQSAISQIVLPIFHGDERVLTIDVSVGFDDFLQFFLHSERTPGFFVLDSARHQNLGFALDSAADERRYRAIQRQPAIIGQADGELRSYREGAVFYITQKVNGPDWIAVYVFDWRDVIASLHREALGALGIVLGSLLFLWGAVIYFDKRIAGPLSVSIQKRIEAEHFSKSVVDTIPVGVAVYIPGTHEVVLENAVAARMLGVEAGTNGSDFYKRIADEQPLLHDSHRDHIFREVTWPFASERSACIGVAASSTTYGGRAALLFGLVDLNFKKANERLLIEGKEKADEANRAKSMFLALMTHEIRTPLHGAAGHLELLEREVFDVEQVERVAMIRRSFSSLLKIVDDLLDLTKVESNALTIGSVRMCVNDIVEQCVQQFAPTITQRGVRCVCTTDARLDGMVLGDDQRLGQILLNLLSNAAKFTEKGAVSVRSELISTSQTQQCVRLEVADTGIGIPAALQSTLFNPLTQADDTISRRFGGTGLGLFLCRKLAMLMGGRITLESAPGAGSTFYVDLPFQMGRVDALEEAADACAGLPGTRVGTDVDDPAWRSALAQRITRWGGHFVDAAEQAPLDILVTVSDIGPPNERVVHATASHSRSSARPSARATRTVRLAADLPSVPRFEDDTVLLTSLSRQALRDTLHRIACGEGSAPVVSAPASPSRKVADLDILIAEDEPVSRSLLVDQLRRLGYTRIRSAENGLAALASWRERPADLVITDLSMPVLDGPGLLLEIRREDAGAKVVFTTASVRDDRGMALSAFDGQLEKPVLLDDLSRLLERLTGRDAGEGEAAAPSRRTGIDAILWDAFRVEWKKDRANLAGAVRTRDFSSIERQIHRVRGALLTLGDDSLIQALEPVSAAVGRQDEAELDQAWITLAARVDEALPTSV</sequence>
<dbReference type="PROSITE" id="PS50109">
    <property type="entry name" value="HIS_KIN"/>
    <property type="match status" value="1"/>
</dbReference>
<dbReference type="InterPro" id="IPR005467">
    <property type="entry name" value="His_kinase_dom"/>
</dbReference>
<dbReference type="Gene3D" id="3.30.565.10">
    <property type="entry name" value="Histidine kinase-like ATPase, C-terminal domain"/>
    <property type="match status" value="1"/>
</dbReference>
<organism evidence="10 11">
    <name type="scientific">Robbsia betulipollinis</name>
    <dbReference type="NCBI Taxonomy" id="2981849"/>
    <lineage>
        <taxon>Bacteria</taxon>
        <taxon>Pseudomonadati</taxon>
        <taxon>Pseudomonadota</taxon>
        <taxon>Betaproteobacteria</taxon>
        <taxon>Burkholderiales</taxon>
        <taxon>Burkholderiaceae</taxon>
        <taxon>Robbsia</taxon>
    </lineage>
</organism>
<keyword evidence="10" id="KW-0547">Nucleotide-binding</keyword>
<keyword evidence="7" id="KW-0472">Membrane</keyword>
<dbReference type="InterPro" id="IPR001789">
    <property type="entry name" value="Sig_transdc_resp-reg_receiver"/>
</dbReference>
<dbReference type="EC" id="2.7.13.3" evidence="2"/>
<keyword evidence="3 6" id="KW-0597">Phosphoprotein</keyword>
<dbReference type="SUPFAM" id="SSF55874">
    <property type="entry name" value="ATPase domain of HSP90 chaperone/DNA topoisomerase II/histidine kinase"/>
    <property type="match status" value="1"/>
</dbReference>
<dbReference type="PROSITE" id="PS50110">
    <property type="entry name" value="RESPONSE_REGULATORY"/>
    <property type="match status" value="1"/>
</dbReference>
<name>A0ABT3ZLB3_9BURK</name>
<keyword evidence="5" id="KW-0418">Kinase</keyword>
<feature type="modified residue" description="4-aspartylphosphate" evidence="6">
    <location>
        <position position="957"/>
    </location>
</feature>
<feature type="transmembrane region" description="Helical" evidence="7">
    <location>
        <begin position="16"/>
        <end position="40"/>
    </location>
</feature>
<dbReference type="Pfam" id="PF00072">
    <property type="entry name" value="Response_reg"/>
    <property type="match status" value="1"/>
</dbReference>
<dbReference type="InterPro" id="IPR036097">
    <property type="entry name" value="HisK_dim/P_sf"/>
</dbReference>
<dbReference type="SUPFAM" id="SSF52172">
    <property type="entry name" value="CheY-like"/>
    <property type="match status" value="1"/>
</dbReference>
<dbReference type="SMART" id="SM00387">
    <property type="entry name" value="HATPase_c"/>
    <property type="match status" value="1"/>
</dbReference>
<dbReference type="Gene3D" id="1.10.287.130">
    <property type="match status" value="1"/>
</dbReference>
<feature type="domain" description="Histidine kinase" evidence="8">
    <location>
        <begin position="536"/>
        <end position="757"/>
    </location>
</feature>
<reference evidence="10" key="1">
    <citation type="submission" date="2022-11" db="EMBL/GenBank/DDBJ databases">
        <title>Robbsia betulipollinis sp. nov., isolated from pollen of birch (Betula pendula).</title>
        <authorList>
            <person name="Shi H."/>
            <person name="Ambika Manirajan B."/>
            <person name="Ratering S."/>
            <person name="Geissler-Plaum R."/>
            <person name="Schnell S."/>
        </authorList>
    </citation>
    <scope>NUCLEOTIDE SEQUENCE</scope>
    <source>
        <strain evidence="10">Bb-Pol-6</strain>
    </source>
</reference>
<dbReference type="PANTHER" id="PTHR43047:SF64">
    <property type="entry name" value="HISTIDINE KINASE CONTAINING CHEY-HOMOLOGOUS RECEIVER DOMAIN AND PAS DOMAIN-RELATED"/>
    <property type="match status" value="1"/>
</dbReference>
<keyword evidence="7" id="KW-1133">Transmembrane helix</keyword>
<keyword evidence="11" id="KW-1185">Reference proteome</keyword>
<keyword evidence="7" id="KW-0812">Transmembrane</keyword>
<dbReference type="Pfam" id="PF00512">
    <property type="entry name" value="HisKA"/>
    <property type="match status" value="1"/>
</dbReference>
<evidence type="ECO:0000256" key="4">
    <source>
        <dbReference type="ARBA" id="ARBA00022679"/>
    </source>
</evidence>
<evidence type="ECO:0000256" key="2">
    <source>
        <dbReference type="ARBA" id="ARBA00012438"/>
    </source>
</evidence>
<dbReference type="SUPFAM" id="SSF47226">
    <property type="entry name" value="Histidine-containing phosphotransfer domain, HPT domain"/>
    <property type="match status" value="1"/>
</dbReference>
<dbReference type="Gene3D" id="3.40.50.2300">
    <property type="match status" value="1"/>
</dbReference>
<protein>
    <recommendedName>
        <fullName evidence="2">histidine kinase</fullName>
        <ecNumber evidence="2">2.7.13.3</ecNumber>
    </recommendedName>
</protein>
<dbReference type="PRINTS" id="PR00344">
    <property type="entry name" value="BCTRLSENSOR"/>
</dbReference>
<keyword evidence="10" id="KW-0067">ATP-binding</keyword>
<dbReference type="GO" id="GO:0005524">
    <property type="term" value="F:ATP binding"/>
    <property type="evidence" value="ECO:0007669"/>
    <property type="project" value="UniProtKB-KW"/>
</dbReference>
<evidence type="ECO:0000259" key="9">
    <source>
        <dbReference type="PROSITE" id="PS50110"/>
    </source>
</evidence>
<dbReference type="Pfam" id="PF02518">
    <property type="entry name" value="HATPase_c"/>
    <property type="match status" value="1"/>
</dbReference>
<dbReference type="InterPro" id="IPR004358">
    <property type="entry name" value="Sig_transdc_His_kin-like_C"/>
</dbReference>
<evidence type="ECO:0000313" key="10">
    <source>
        <dbReference type="EMBL" id="MCY0387202.1"/>
    </source>
</evidence>
<dbReference type="PANTHER" id="PTHR43047">
    <property type="entry name" value="TWO-COMPONENT HISTIDINE PROTEIN KINASE"/>
    <property type="match status" value="1"/>
</dbReference>
<evidence type="ECO:0000256" key="5">
    <source>
        <dbReference type="ARBA" id="ARBA00022777"/>
    </source>
</evidence>
<dbReference type="InterPro" id="IPR003594">
    <property type="entry name" value="HATPase_dom"/>
</dbReference>
<comment type="catalytic activity">
    <reaction evidence="1">
        <text>ATP + protein L-histidine = ADP + protein N-phospho-L-histidine.</text>
        <dbReference type="EC" id="2.7.13.3"/>
    </reaction>
</comment>
<proteinExistence type="predicted"/>
<dbReference type="CDD" id="cd16922">
    <property type="entry name" value="HATPase_EvgS-ArcB-TorS-like"/>
    <property type="match status" value="1"/>
</dbReference>
<dbReference type="InterPro" id="IPR011006">
    <property type="entry name" value="CheY-like_superfamily"/>
</dbReference>
<evidence type="ECO:0000313" key="11">
    <source>
        <dbReference type="Proteomes" id="UP001082899"/>
    </source>
</evidence>
<dbReference type="Proteomes" id="UP001082899">
    <property type="component" value="Unassembled WGS sequence"/>
</dbReference>
<evidence type="ECO:0000256" key="3">
    <source>
        <dbReference type="ARBA" id="ARBA00022553"/>
    </source>
</evidence>
<dbReference type="SMART" id="SM00388">
    <property type="entry name" value="HisKA"/>
    <property type="match status" value="1"/>
</dbReference>
<gene>
    <name evidence="10" type="ORF">OVY01_08145</name>
</gene>
<evidence type="ECO:0000256" key="6">
    <source>
        <dbReference type="PROSITE-ProRule" id="PRU00169"/>
    </source>
</evidence>
<dbReference type="CDD" id="cd00082">
    <property type="entry name" value="HisKA"/>
    <property type="match status" value="1"/>
</dbReference>
<evidence type="ECO:0000256" key="1">
    <source>
        <dbReference type="ARBA" id="ARBA00000085"/>
    </source>
</evidence>
<dbReference type="SMART" id="SM00448">
    <property type="entry name" value="REC"/>
    <property type="match status" value="1"/>
</dbReference>
<dbReference type="InterPro" id="IPR036641">
    <property type="entry name" value="HPT_dom_sf"/>
</dbReference>
<dbReference type="SUPFAM" id="SSF47384">
    <property type="entry name" value="Homodimeric domain of signal transducing histidine kinase"/>
    <property type="match status" value="1"/>
</dbReference>
<feature type="domain" description="Response regulatory" evidence="9">
    <location>
        <begin position="907"/>
        <end position="1020"/>
    </location>
</feature>
<evidence type="ECO:0000256" key="7">
    <source>
        <dbReference type="SAM" id="Phobius"/>
    </source>
</evidence>